<dbReference type="CDD" id="cd03443">
    <property type="entry name" value="PaaI_thioesterase"/>
    <property type="match status" value="1"/>
</dbReference>
<organism evidence="5 6">
    <name type="scientific">Actinoallomurus iriomotensis</name>
    <dbReference type="NCBI Taxonomy" id="478107"/>
    <lineage>
        <taxon>Bacteria</taxon>
        <taxon>Bacillati</taxon>
        <taxon>Actinomycetota</taxon>
        <taxon>Actinomycetes</taxon>
        <taxon>Streptosporangiales</taxon>
        <taxon>Thermomonosporaceae</taxon>
        <taxon>Actinoallomurus</taxon>
    </lineage>
</organism>
<dbReference type="EMBL" id="BSTK01000001">
    <property type="protein sequence ID" value="GLY82190.1"/>
    <property type="molecule type" value="Genomic_DNA"/>
</dbReference>
<comment type="caution">
    <text evidence="5">The sequence shown here is derived from an EMBL/GenBank/DDBJ whole genome shotgun (WGS) entry which is preliminary data.</text>
</comment>
<proteinExistence type="inferred from homology"/>
<evidence type="ECO:0000256" key="3">
    <source>
        <dbReference type="SAM" id="MobiDB-lite"/>
    </source>
</evidence>
<reference evidence="5" key="1">
    <citation type="submission" date="2023-03" db="EMBL/GenBank/DDBJ databases">
        <title>Actinoallomurus iriomotensis NBRC 103684.</title>
        <authorList>
            <person name="Ichikawa N."/>
            <person name="Sato H."/>
            <person name="Tonouchi N."/>
        </authorList>
    </citation>
    <scope>NUCLEOTIDE SEQUENCE</scope>
    <source>
        <strain evidence="5">NBRC 103684</strain>
    </source>
</reference>
<evidence type="ECO:0000256" key="1">
    <source>
        <dbReference type="ARBA" id="ARBA00008324"/>
    </source>
</evidence>
<dbReference type="InterPro" id="IPR003736">
    <property type="entry name" value="PAAI_dom"/>
</dbReference>
<feature type="domain" description="Thioesterase" evidence="4">
    <location>
        <begin position="109"/>
        <end position="187"/>
    </location>
</feature>
<dbReference type="Gene3D" id="3.10.129.10">
    <property type="entry name" value="Hotdog Thioesterase"/>
    <property type="match status" value="1"/>
</dbReference>
<keyword evidence="6" id="KW-1185">Reference proteome</keyword>
<dbReference type="PANTHER" id="PTHR21660:SF1">
    <property type="entry name" value="ACYL-COENZYME A THIOESTERASE 13"/>
    <property type="match status" value="1"/>
</dbReference>
<protein>
    <recommendedName>
        <fullName evidence="4">Thioesterase domain-containing protein</fullName>
    </recommendedName>
</protein>
<feature type="compositionally biased region" description="Basic and acidic residues" evidence="3">
    <location>
        <begin position="1"/>
        <end position="27"/>
    </location>
</feature>
<evidence type="ECO:0000313" key="5">
    <source>
        <dbReference type="EMBL" id="GLY82190.1"/>
    </source>
</evidence>
<dbReference type="PANTHER" id="PTHR21660">
    <property type="entry name" value="THIOESTERASE SUPERFAMILY MEMBER-RELATED"/>
    <property type="match status" value="1"/>
</dbReference>
<evidence type="ECO:0000313" key="6">
    <source>
        <dbReference type="Proteomes" id="UP001165074"/>
    </source>
</evidence>
<sequence>MTDQHMADQHMADQETPERQTPDRHMTDAPAVGDPAAGRPEIKRVRQPEMPSGTVRIVDLPESDREFVRSALRRDTPLHDLLGLEIVEMGDDYAVLSMPVRPEAFNSTGNLHGGAIATLIDVAAGTAAARGSGFEPGRQSLVTADLHVRYLGRPHGDTVFARADLLKAGRQLIVVECRVTDVEERVIASADFSMMIVPLRKPLRPVASAKDTDPDL</sequence>
<gene>
    <name evidence="5" type="ORF">Airi02_001220</name>
</gene>
<dbReference type="InterPro" id="IPR029069">
    <property type="entry name" value="HotDog_dom_sf"/>
</dbReference>
<dbReference type="SUPFAM" id="SSF54637">
    <property type="entry name" value="Thioesterase/thiol ester dehydrase-isomerase"/>
    <property type="match status" value="1"/>
</dbReference>
<name>A0A9W6VVV1_9ACTN</name>
<dbReference type="GO" id="GO:0047617">
    <property type="term" value="F:fatty acyl-CoA hydrolase activity"/>
    <property type="evidence" value="ECO:0007669"/>
    <property type="project" value="InterPro"/>
</dbReference>
<dbReference type="Proteomes" id="UP001165074">
    <property type="component" value="Unassembled WGS sequence"/>
</dbReference>
<evidence type="ECO:0000259" key="4">
    <source>
        <dbReference type="Pfam" id="PF03061"/>
    </source>
</evidence>
<evidence type="ECO:0000256" key="2">
    <source>
        <dbReference type="ARBA" id="ARBA00022801"/>
    </source>
</evidence>
<accession>A0A9W6VVV1</accession>
<dbReference type="RefSeq" id="WP_285565782.1">
    <property type="nucleotide sequence ID" value="NZ_BSTK01000001.1"/>
</dbReference>
<feature type="region of interest" description="Disordered" evidence="3">
    <location>
        <begin position="1"/>
        <end position="48"/>
    </location>
</feature>
<keyword evidence="2" id="KW-0378">Hydrolase</keyword>
<dbReference type="Pfam" id="PF03061">
    <property type="entry name" value="4HBT"/>
    <property type="match status" value="1"/>
</dbReference>
<dbReference type="InterPro" id="IPR039298">
    <property type="entry name" value="ACOT13"/>
</dbReference>
<dbReference type="NCBIfam" id="TIGR00369">
    <property type="entry name" value="unchar_dom_1"/>
    <property type="match status" value="1"/>
</dbReference>
<dbReference type="InterPro" id="IPR006683">
    <property type="entry name" value="Thioestr_dom"/>
</dbReference>
<dbReference type="AlphaFoldDB" id="A0A9W6VVV1"/>
<comment type="similarity">
    <text evidence="1">Belongs to the thioesterase PaaI family.</text>
</comment>